<sequence length="101" mass="10921">MQGYCLKCREKREMQEPKEVTLKNGRAAMQGLCSVCGTKITVIGGKKAAEKIGDSDKSDNFAKVDTDSDSTPKGKRDAEGRDPVTAKIKAETKDKAKAAKK</sequence>
<reference evidence="3" key="1">
    <citation type="submission" date="2020-02" db="EMBL/GenBank/DDBJ databases">
        <authorList>
            <person name="Meier V. D."/>
        </authorList>
    </citation>
    <scope>NUCLEOTIDE SEQUENCE</scope>
    <source>
        <strain evidence="3">AVDCRST_MAG18</strain>
    </source>
</reference>
<dbReference type="InterPro" id="IPR044044">
    <property type="entry name" value="DUF5679"/>
</dbReference>
<protein>
    <recommendedName>
        <fullName evidence="2">DUF5679 domain-containing protein</fullName>
    </recommendedName>
</protein>
<organism evidence="3">
    <name type="scientific">uncultured Thermomicrobiales bacterium</name>
    <dbReference type="NCBI Taxonomy" id="1645740"/>
    <lineage>
        <taxon>Bacteria</taxon>
        <taxon>Pseudomonadati</taxon>
        <taxon>Thermomicrobiota</taxon>
        <taxon>Thermomicrobia</taxon>
        <taxon>Thermomicrobiales</taxon>
        <taxon>environmental samples</taxon>
    </lineage>
</organism>
<accession>A0A6J4VEZ9</accession>
<feature type="region of interest" description="Disordered" evidence="1">
    <location>
        <begin position="49"/>
        <end position="101"/>
    </location>
</feature>
<dbReference type="Pfam" id="PF18930">
    <property type="entry name" value="DUF5679"/>
    <property type="match status" value="1"/>
</dbReference>
<dbReference type="EMBL" id="CADCWN010000173">
    <property type="protein sequence ID" value="CAA9573648.1"/>
    <property type="molecule type" value="Genomic_DNA"/>
</dbReference>
<dbReference type="AlphaFoldDB" id="A0A6J4VEZ9"/>
<evidence type="ECO:0000259" key="2">
    <source>
        <dbReference type="Pfam" id="PF18930"/>
    </source>
</evidence>
<evidence type="ECO:0000313" key="3">
    <source>
        <dbReference type="EMBL" id="CAA9573648.1"/>
    </source>
</evidence>
<feature type="domain" description="DUF5679" evidence="2">
    <location>
        <begin position="4"/>
        <end position="43"/>
    </location>
</feature>
<proteinExistence type="predicted"/>
<gene>
    <name evidence="3" type="ORF">AVDCRST_MAG18-2274</name>
</gene>
<evidence type="ECO:0000256" key="1">
    <source>
        <dbReference type="SAM" id="MobiDB-lite"/>
    </source>
</evidence>
<name>A0A6J4VEZ9_9BACT</name>